<dbReference type="PANTHER" id="PTHR38102">
    <property type="entry name" value="PERIPLASMIC CHAPERONE SPY"/>
    <property type="match status" value="1"/>
</dbReference>
<organism evidence="7 8">
    <name type="scientific">Ralstonia insidiosa</name>
    <dbReference type="NCBI Taxonomy" id="190721"/>
    <lineage>
        <taxon>Bacteria</taxon>
        <taxon>Pseudomonadati</taxon>
        <taxon>Pseudomonadota</taxon>
        <taxon>Betaproteobacteria</taxon>
        <taxon>Burkholderiales</taxon>
        <taxon>Burkholderiaceae</taxon>
        <taxon>Ralstonia</taxon>
    </lineage>
</organism>
<dbReference type="Gene3D" id="1.20.120.1490">
    <property type="match status" value="1"/>
</dbReference>
<dbReference type="InterPro" id="IPR052211">
    <property type="entry name" value="Cpx_auxiliary_protein"/>
</dbReference>
<sequence length="187" mass="20379">MIAITSRRLVAVAAGLLLSCAALAQTAAPDAVPMSPMPGHGPGMMGRGQGPGFGQPGPHGMERGHHHGGEFFLRGLKLTEEQRDKIFAIKYAQMPQEREQHKAVAHARRDLRQMVMSGQYDEARVRTLSEALGRAVTQEAQLRAQAGAKIMQVLTPEQRKQITDREARRVAELEQGEDAPAQELAAM</sequence>
<dbReference type="CDD" id="cd09916">
    <property type="entry name" value="CpxP_like"/>
    <property type="match status" value="1"/>
</dbReference>
<evidence type="ECO:0000313" key="7">
    <source>
        <dbReference type="EMBL" id="NMV36348.1"/>
    </source>
</evidence>
<comment type="caution">
    <text evidence="7">The sequence shown here is derived from an EMBL/GenBank/DDBJ whole genome shotgun (WGS) entry which is preliminary data.</text>
</comment>
<keyword evidence="4" id="KW-0574">Periplasm</keyword>
<dbReference type="RefSeq" id="WP_104654394.1">
    <property type="nucleotide sequence ID" value="NZ_JABBZM010000001.1"/>
</dbReference>
<evidence type="ECO:0000313" key="8">
    <source>
        <dbReference type="Proteomes" id="UP000575469"/>
    </source>
</evidence>
<dbReference type="PANTHER" id="PTHR38102:SF1">
    <property type="entry name" value="PERIPLASMIC CHAPERONE SPY"/>
    <property type="match status" value="1"/>
</dbReference>
<dbReference type="GO" id="GO:0030288">
    <property type="term" value="C:outer membrane-bounded periplasmic space"/>
    <property type="evidence" value="ECO:0007669"/>
    <property type="project" value="TreeGrafter"/>
</dbReference>
<evidence type="ECO:0000256" key="2">
    <source>
        <dbReference type="ARBA" id="ARBA00008441"/>
    </source>
</evidence>
<dbReference type="AlphaFoldDB" id="A0A848NY01"/>
<dbReference type="PROSITE" id="PS51257">
    <property type="entry name" value="PROKAR_LIPOPROTEIN"/>
    <property type="match status" value="1"/>
</dbReference>
<evidence type="ECO:0000256" key="3">
    <source>
        <dbReference type="ARBA" id="ARBA00022729"/>
    </source>
</evidence>
<feature type="region of interest" description="Disordered" evidence="5">
    <location>
        <begin position="157"/>
        <end position="187"/>
    </location>
</feature>
<feature type="signal peptide" evidence="6">
    <location>
        <begin position="1"/>
        <end position="24"/>
    </location>
</feature>
<evidence type="ECO:0000256" key="4">
    <source>
        <dbReference type="ARBA" id="ARBA00022764"/>
    </source>
</evidence>
<reference evidence="7 8" key="1">
    <citation type="submission" date="2020-04" db="EMBL/GenBank/DDBJ databases">
        <title>Ralstonia insidiosa genome sequencing and assembly.</title>
        <authorList>
            <person name="Martins R.C.R."/>
            <person name="Perdigao-Neto L.V."/>
            <person name="Levin A.S.S."/>
            <person name="Costa S.F."/>
        </authorList>
    </citation>
    <scope>NUCLEOTIDE SEQUENCE [LARGE SCALE GENOMIC DNA]</scope>
    <source>
        <strain evidence="7 8">5047</strain>
    </source>
</reference>
<evidence type="ECO:0000256" key="6">
    <source>
        <dbReference type="SAM" id="SignalP"/>
    </source>
</evidence>
<feature type="compositionally biased region" description="Basic and acidic residues" evidence="5">
    <location>
        <begin position="157"/>
        <end position="172"/>
    </location>
</feature>
<dbReference type="Proteomes" id="UP000575469">
    <property type="component" value="Unassembled WGS sequence"/>
</dbReference>
<comment type="similarity">
    <text evidence="2">Belongs to the CpxP/Spy family.</text>
</comment>
<dbReference type="GO" id="GO:0051082">
    <property type="term" value="F:unfolded protein binding"/>
    <property type="evidence" value="ECO:0007669"/>
    <property type="project" value="TreeGrafter"/>
</dbReference>
<proteinExistence type="inferred from homology"/>
<feature type="chain" id="PRO_5032387224" evidence="6">
    <location>
        <begin position="25"/>
        <end position="187"/>
    </location>
</feature>
<name>A0A848NY01_9RALS</name>
<accession>A0A848NY01</accession>
<dbReference type="Pfam" id="PF07813">
    <property type="entry name" value="LTXXQ"/>
    <property type="match status" value="1"/>
</dbReference>
<keyword evidence="3 6" id="KW-0732">Signal</keyword>
<gene>
    <name evidence="7" type="ORF">HGR00_00310</name>
</gene>
<feature type="region of interest" description="Disordered" evidence="5">
    <location>
        <begin position="41"/>
        <end position="66"/>
    </location>
</feature>
<evidence type="ECO:0000256" key="1">
    <source>
        <dbReference type="ARBA" id="ARBA00004418"/>
    </source>
</evidence>
<dbReference type="InterPro" id="IPR012899">
    <property type="entry name" value="LTXXQ"/>
</dbReference>
<comment type="subcellular location">
    <subcellularLocation>
        <location evidence="1">Periplasm</location>
    </subcellularLocation>
</comment>
<protein>
    <submittedName>
        <fullName evidence="7">Periplasmic heavy metal sensor</fullName>
    </submittedName>
</protein>
<feature type="compositionally biased region" description="Gly residues" evidence="5">
    <location>
        <begin position="41"/>
        <end position="57"/>
    </location>
</feature>
<evidence type="ECO:0000256" key="5">
    <source>
        <dbReference type="SAM" id="MobiDB-lite"/>
    </source>
</evidence>
<dbReference type="EMBL" id="JABBZM010000001">
    <property type="protein sequence ID" value="NMV36348.1"/>
    <property type="molecule type" value="Genomic_DNA"/>
</dbReference>